<dbReference type="KEGG" id="hbe:BEI_2851"/>
<keyword evidence="2" id="KW-0808">Transferase</keyword>
<dbReference type="GO" id="GO:0009030">
    <property type="term" value="F:thiamine-phosphate kinase activity"/>
    <property type="evidence" value="ECO:0007669"/>
    <property type="project" value="UniProtKB-UniRule"/>
</dbReference>
<dbReference type="GO" id="GO:0005524">
    <property type="term" value="F:ATP binding"/>
    <property type="evidence" value="ECO:0007669"/>
    <property type="project" value="UniProtKB-UniRule"/>
</dbReference>
<dbReference type="GO" id="GO:0009229">
    <property type="term" value="P:thiamine diphosphate biosynthetic process"/>
    <property type="evidence" value="ECO:0007669"/>
    <property type="project" value="UniProtKB-UniRule"/>
</dbReference>
<feature type="binding site" evidence="2">
    <location>
        <position position="75"/>
    </location>
    <ligand>
        <name>Mg(2+)</name>
        <dbReference type="ChEBI" id="CHEBI:18420"/>
        <label>2</label>
    </ligand>
</feature>
<feature type="binding site" evidence="2">
    <location>
        <position position="210"/>
    </location>
    <ligand>
        <name>ATP</name>
        <dbReference type="ChEBI" id="CHEBI:30616"/>
    </ligand>
</feature>
<comment type="similarity">
    <text evidence="2">Belongs to the thiamine-monophosphate kinase family.</text>
</comment>
<dbReference type="InterPro" id="IPR010918">
    <property type="entry name" value="PurM-like_C_dom"/>
</dbReference>
<dbReference type="GO" id="GO:0009228">
    <property type="term" value="P:thiamine biosynthetic process"/>
    <property type="evidence" value="ECO:0007669"/>
    <property type="project" value="UniProtKB-KW"/>
</dbReference>
<evidence type="ECO:0000256" key="1">
    <source>
        <dbReference type="ARBA" id="ARBA00022977"/>
    </source>
</evidence>
<dbReference type="OrthoDB" id="9802811at2"/>
<proteinExistence type="inferred from homology"/>
<dbReference type="InterPro" id="IPR036676">
    <property type="entry name" value="PurM-like_C_sf"/>
</dbReference>
<feature type="binding site" evidence="2">
    <location>
        <position position="309"/>
    </location>
    <ligand>
        <name>substrate</name>
    </ligand>
</feature>
<dbReference type="Gene3D" id="3.30.1330.10">
    <property type="entry name" value="PurM-like, N-terminal domain"/>
    <property type="match status" value="1"/>
</dbReference>
<evidence type="ECO:0000313" key="6">
    <source>
        <dbReference type="EMBL" id="ATJ83838.1"/>
    </source>
</evidence>
<keyword evidence="2" id="KW-0547">Nucleotide-binding</keyword>
<dbReference type="Gene3D" id="3.90.650.10">
    <property type="entry name" value="PurM-like C-terminal domain"/>
    <property type="match status" value="1"/>
</dbReference>
<feature type="binding site" evidence="2">
    <location>
        <position position="211"/>
    </location>
    <ligand>
        <name>Mg(2+)</name>
        <dbReference type="ChEBI" id="CHEBI:18420"/>
        <label>5</label>
    </ligand>
</feature>
<organism evidence="6 7">
    <name type="scientific">Halomonas beimenensis</name>
    <dbReference type="NCBI Taxonomy" id="475662"/>
    <lineage>
        <taxon>Bacteria</taxon>
        <taxon>Pseudomonadati</taxon>
        <taxon>Pseudomonadota</taxon>
        <taxon>Gammaproteobacteria</taxon>
        <taxon>Oceanospirillales</taxon>
        <taxon>Halomonadaceae</taxon>
        <taxon>Halomonas</taxon>
    </lineage>
</organism>
<keyword evidence="2" id="KW-0479">Metal-binding</keyword>
<dbReference type="Pfam" id="PF02769">
    <property type="entry name" value="AIRS_C"/>
    <property type="match status" value="1"/>
</dbReference>
<dbReference type="SUPFAM" id="SSF56042">
    <property type="entry name" value="PurM C-terminal domain-like"/>
    <property type="match status" value="1"/>
</dbReference>
<dbReference type="EC" id="2.7.4.16" evidence="2"/>
<feature type="domain" description="PurM-like N-terminal" evidence="4">
    <location>
        <begin position="28"/>
        <end position="138"/>
    </location>
</feature>
<keyword evidence="1 2" id="KW-0784">Thiamine biosynthesis</keyword>
<dbReference type="PIRSF" id="PIRSF005303">
    <property type="entry name" value="Thiam_monoph_kin"/>
    <property type="match status" value="1"/>
</dbReference>
<feature type="binding site" evidence="2">
    <location>
        <begin position="121"/>
        <end position="122"/>
    </location>
    <ligand>
        <name>ATP</name>
        <dbReference type="ChEBI" id="CHEBI:30616"/>
    </ligand>
</feature>
<dbReference type="NCBIfam" id="TIGR01379">
    <property type="entry name" value="thiL"/>
    <property type="match status" value="1"/>
</dbReference>
<feature type="binding site" evidence="2">
    <location>
        <position position="54"/>
    </location>
    <ligand>
        <name>substrate</name>
    </ligand>
</feature>
<feature type="domain" description="PurM-like C-terminal" evidence="5">
    <location>
        <begin position="150"/>
        <end position="299"/>
    </location>
</feature>
<comment type="pathway">
    <text evidence="2">Cofactor biosynthesis; thiamine diphosphate biosynthesis; thiamine diphosphate from thiamine phosphate: step 1/1.</text>
</comment>
<dbReference type="InterPro" id="IPR036921">
    <property type="entry name" value="PurM-like_N_sf"/>
</dbReference>
<evidence type="ECO:0000259" key="4">
    <source>
        <dbReference type="Pfam" id="PF00586"/>
    </source>
</evidence>
<protein>
    <recommendedName>
        <fullName evidence="2">Thiamine-monophosphate kinase</fullName>
        <shortName evidence="2">TMP kinase</shortName>
        <shortName evidence="2">Thiamine-phosphate kinase</shortName>
        <ecNumber evidence="2">2.7.4.16</ecNumber>
    </recommendedName>
</protein>
<feature type="binding site" evidence="2">
    <location>
        <position position="30"/>
    </location>
    <ligand>
        <name>Mg(2+)</name>
        <dbReference type="ChEBI" id="CHEBI:18420"/>
        <label>3</label>
    </ligand>
</feature>
<evidence type="ECO:0000256" key="3">
    <source>
        <dbReference type="SAM" id="MobiDB-lite"/>
    </source>
</evidence>
<dbReference type="HAMAP" id="MF_02128">
    <property type="entry name" value="TMP_kinase"/>
    <property type="match status" value="1"/>
</dbReference>
<dbReference type="UniPathway" id="UPA00060">
    <property type="reaction ID" value="UER00142"/>
</dbReference>
<dbReference type="SUPFAM" id="SSF55326">
    <property type="entry name" value="PurM N-terminal domain-like"/>
    <property type="match status" value="1"/>
</dbReference>
<comment type="miscellaneous">
    <text evidence="2">Reaction mechanism of ThiL seems to utilize a direct, inline transfer of the gamma-phosphate of ATP to TMP rather than a phosphorylated enzyme intermediate.</text>
</comment>
<feature type="binding site" evidence="2">
    <location>
        <position position="146"/>
    </location>
    <ligand>
        <name>ATP</name>
        <dbReference type="ChEBI" id="CHEBI:30616"/>
    </ligand>
</feature>
<dbReference type="PANTHER" id="PTHR30270:SF0">
    <property type="entry name" value="THIAMINE-MONOPHOSPHATE KINASE"/>
    <property type="match status" value="1"/>
</dbReference>
<sequence>MHSEFELIARYLAPAPATPDQGVTLGVGDDCALLATTPGERLAVSVDTSVADVHFPAGAPAAAIGHRALAVSLSDLAAMGARARWCLMSLTLPEADDAWVAAFAEGFHALCEATGVALAGGDVTRGELAVGVTVMGEVPPALALTRGGARPGDVLAVTGALGGGAGGLARWQAGRRDPGDPLLARYLTPRPRLAAGLALRDLATSAIDVSDGLLADLGHLRQASGLGAALDPERLPLAEGLVDALGEAGARRAALAGGDDYELLVTLPGERLEEARARLAGQSLALTAIGTITETPGVTGVETGGTTGWQHFSGDTP</sequence>
<dbReference type="RefSeq" id="WP_097790105.1">
    <property type="nucleotide sequence ID" value="NZ_BAAADT010000014.1"/>
</dbReference>
<evidence type="ECO:0000313" key="7">
    <source>
        <dbReference type="Proteomes" id="UP000219993"/>
    </source>
</evidence>
<comment type="caution">
    <text evidence="2">Lacks conserved residue(s) required for the propagation of feature annotation.</text>
</comment>
<name>A0A291PAF1_9GAMM</name>
<feature type="region of interest" description="Disordered" evidence="3">
    <location>
        <begin position="297"/>
        <end position="317"/>
    </location>
</feature>
<feature type="binding site" evidence="2">
    <location>
        <position position="47"/>
    </location>
    <ligand>
        <name>Mg(2+)</name>
        <dbReference type="ChEBI" id="CHEBI:18420"/>
        <label>2</label>
    </ligand>
</feature>
<reference evidence="6 7" key="1">
    <citation type="journal article" date="2017" name="Sci. Rep.">
        <title>Revealing the Saline Adaptation Strategies of the Halophilic Bacterium Halomonas beimenensis through High-throughput Omics and Transposon Mutagenesis Approaches.</title>
        <authorList>
            <person name="Chen Y.H."/>
            <person name="Lin S.S."/>
            <person name="Shyu Y.T."/>
        </authorList>
    </citation>
    <scope>NUCLEOTIDE SEQUENCE [LARGE SCALE GENOMIC DNA]</scope>
    <source>
        <strain evidence="6 7">NTU-111</strain>
    </source>
</reference>
<evidence type="ECO:0000256" key="2">
    <source>
        <dbReference type="HAMAP-Rule" id="MF_02128"/>
    </source>
</evidence>
<feature type="binding site" evidence="2">
    <location>
        <position position="75"/>
    </location>
    <ligand>
        <name>Mg(2+)</name>
        <dbReference type="ChEBI" id="CHEBI:18420"/>
        <label>3</label>
    </ligand>
</feature>
<feature type="binding site" evidence="2">
    <location>
        <position position="47"/>
    </location>
    <ligand>
        <name>Mg(2+)</name>
        <dbReference type="ChEBI" id="CHEBI:18420"/>
        <label>1</label>
    </ligand>
</feature>
<dbReference type="GO" id="GO:0000287">
    <property type="term" value="F:magnesium ion binding"/>
    <property type="evidence" value="ECO:0007669"/>
    <property type="project" value="UniProtKB-UniRule"/>
</dbReference>
<dbReference type="InterPro" id="IPR006283">
    <property type="entry name" value="ThiL-like"/>
</dbReference>
<keyword evidence="2" id="KW-0067">ATP-binding</keyword>
<feature type="binding site" evidence="2">
    <location>
        <position position="122"/>
    </location>
    <ligand>
        <name>Mg(2+)</name>
        <dbReference type="ChEBI" id="CHEBI:18420"/>
        <label>1</label>
    </ligand>
</feature>
<comment type="function">
    <text evidence="2">Catalyzes the ATP-dependent phosphorylation of thiamine-monophosphate (TMP) to form thiamine-pyrophosphate (TPP), the active form of vitamin B1.</text>
</comment>
<dbReference type="Pfam" id="PF00586">
    <property type="entry name" value="AIRS"/>
    <property type="match status" value="1"/>
</dbReference>
<dbReference type="EMBL" id="CP021435">
    <property type="protein sequence ID" value="ATJ83838.1"/>
    <property type="molecule type" value="Genomic_DNA"/>
</dbReference>
<feature type="binding site" evidence="2">
    <location>
        <position position="30"/>
    </location>
    <ligand>
        <name>Mg(2+)</name>
        <dbReference type="ChEBI" id="CHEBI:18420"/>
        <label>4</label>
    </ligand>
</feature>
<accession>A0A291PAF1</accession>
<keyword evidence="2" id="KW-0460">Magnesium</keyword>
<evidence type="ECO:0000259" key="5">
    <source>
        <dbReference type="Pfam" id="PF02769"/>
    </source>
</evidence>
<dbReference type="PANTHER" id="PTHR30270">
    <property type="entry name" value="THIAMINE-MONOPHOSPHATE KINASE"/>
    <property type="match status" value="1"/>
</dbReference>
<comment type="catalytic activity">
    <reaction evidence="2">
        <text>thiamine phosphate + ATP = thiamine diphosphate + ADP</text>
        <dbReference type="Rhea" id="RHEA:15913"/>
        <dbReference type="ChEBI" id="CHEBI:30616"/>
        <dbReference type="ChEBI" id="CHEBI:37575"/>
        <dbReference type="ChEBI" id="CHEBI:58937"/>
        <dbReference type="ChEBI" id="CHEBI:456216"/>
        <dbReference type="EC" id="2.7.4.16"/>
    </reaction>
</comment>
<feature type="binding site" evidence="2">
    <location>
        <position position="208"/>
    </location>
    <ligand>
        <name>Mg(2+)</name>
        <dbReference type="ChEBI" id="CHEBI:18420"/>
        <label>3</label>
    </ligand>
</feature>
<feature type="binding site" evidence="2">
    <location>
        <position position="45"/>
    </location>
    <ligand>
        <name>Mg(2+)</name>
        <dbReference type="ChEBI" id="CHEBI:18420"/>
        <label>4</label>
    </ligand>
</feature>
<gene>
    <name evidence="2 6" type="primary">thiL</name>
    <name evidence="6" type="ORF">BEI_2851</name>
</gene>
<dbReference type="InterPro" id="IPR016188">
    <property type="entry name" value="PurM-like_N"/>
</dbReference>
<dbReference type="CDD" id="cd02194">
    <property type="entry name" value="ThiL"/>
    <property type="match status" value="1"/>
</dbReference>
<dbReference type="Proteomes" id="UP000219993">
    <property type="component" value="Chromosome"/>
</dbReference>
<feature type="binding site" evidence="2">
    <location>
        <position position="259"/>
    </location>
    <ligand>
        <name>substrate</name>
    </ligand>
</feature>
<dbReference type="AlphaFoldDB" id="A0A291PAF1"/>
<feature type="binding site" evidence="2">
    <location>
        <position position="75"/>
    </location>
    <ligand>
        <name>Mg(2+)</name>
        <dbReference type="ChEBI" id="CHEBI:18420"/>
        <label>4</label>
    </ligand>
</feature>
<keyword evidence="7" id="KW-1185">Reference proteome</keyword>
<keyword evidence="2 6" id="KW-0418">Kinase</keyword>